<sequence>MPGMTDHTYGAAGAEPLDVGTVRARGELDWEDSQEFVRRLTAALDRPPRLLVVDFAEVTFADSSVLHGLLVAHRRMAEAGGRLVLAGPLREPVRRLLDLSSAADHLHLAADADAAVRDASGPDVPRSPRVPPV</sequence>
<dbReference type="Proteomes" id="UP000266906">
    <property type="component" value="Unassembled WGS sequence"/>
</dbReference>
<dbReference type="PANTHER" id="PTHR33495">
    <property type="entry name" value="ANTI-SIGMA FACTOR ANTAGONIST TM_1081-RELATED-RELATED"/>
    <property type="match status" value="1"/>
</dbReference>
<name>A0A3N4S836_9ACTN</name>
<comment type="caution">
    <text evidence="3">The sequence shown here is derived from an EMBL/GenBank/DDBJ whole genome shotgun (WGS) entry which is preliminary data.</text>
</comment>
<dbReference type="EMBL" id="RJVJ01000001">
    <property type="protein sequence ID" value="ROR46301.1"/>
    <property type="molecule type" value="Genomic_DNA"/>
</dbReference>
<keyword evidence="4" id="KW-1185">Reference proteome</keyword>
<dbReference type="InterPro" id="IPR002645">
    <property type="entry name" value="STAS_dom"/>
</dbReference>
<reference evidence="4 5" key="1">
    <citation type="submission" date="2018-11" db="EMBL/GenBank/DDBJ databases">
        <title>Sequencing the genomes of 1000 actinobacteria strains.</title>
        <authorList>
            <person name="Klenk H.-P."/>
        </authorList>
    </citation>
    <scope>NUCLEOTIDE SEQUENCE [LARGE SCALE GENOMIC DNA]</scope>
    <source>
        <strain evidence="2 5">DSM 44780</strain>
        <strain evidence="3 4">DSM 44781</strain>
    </source>
</reference>
<evidence type="ECO:0000313" key="2">
    <source>
        <dbReference type="EMBL" id="ROR46301.1"/>
    </source>
</evidence>
<feature type="domain" description="STAS" evidence="1">
    <location>
        <begin position="18"/>
        <end position="119"/>
    </location>
</feature>
<dbReference type="PANTHER" id="PTHR33495:SF2">
    <property type="entry name" value="ANTI-SIGMA FACTOR ANTAGONIST TM_1081-RELATED"/>
    <property type="match status" value="1"/>
</dbReference>
<dbReference type="InterPro" id="IPR036513">
    <property type="entry name" value="STAS_dom_sf"/>
</dbReference>
<protein>
    <submittedName>
        <fullName evidence="3">Stage II sporulation protein AA (Anti-sigma F factor antagonist)</fullName>
    </submittedName>
</protein>
<accession>A0A8G1ULL1</accession>
<dbReference type="Pfam" id="PF01740">
    <property type="entry name" value="STAS"/>
    <property type="match status" value="1"/>
</dbReference>
<dbReference type="GO" id="GO:0043856">
    <property type="term" value="F:anti-sigma factor antagonist activity"/>
    <property type="evidence" value="ECO:0007669"/>
    <property type="project" value="TreeGrafter"/>
</dbReference>
<dbReference type="CDD" id="cd07043">
    <property type="entry name" value="STAS_anti-anti-sigma_factors"/>
    <property type="match status" value="1"/>
</dbReference>
<dbReference type="AlphaFoldDB" id="A0A3N4S836"/>
<dbReference type="SUPFAM" id="SSF52091">
    <property type="entry name" value="SpoIIaa-like"/>
    <property type="match status" value="1"/>
</dbReference>
<organism evidence="3 4">
    <name type="scientific">Kitasatospora cineracea</name>
    <dbReference type="NCBI Taxonomy" id="88074"/>
    <lineage>
        <taxon>Bacteria</taxon>
        <taxon>Bacillati</taxon>
        <taxon>Actinomycetota</taxon>
        <taxon>Actinomycetes</taxon>
        <taxon>Kitasatosporales</taxon>
        <taxon>Streptomycetaceae</taxon>
        <taxon>Kitasatospora</taxon>
    </lineage>
</organism>
<dbReference type="Gene3D" id="3.30.750.24">
    <property type="entry name" value="STAS domain"/>
    <property type="match status" value="1"/>
</dbReference>
<evidence type="ECO:0000313" key="3">
    <source>
        <dbReference type="EMBL" id="RPE36677.1"/>
    </source>
</evidence>
<proteinExistence type="predicted"/>
<evidence type="ECO:0000313" key="5">
    <source>
        <dbReference type="Proteomes" id="UP000267408"/>
    </source>
</evidence>
<evidence type="ECO:0000259" key="1">
    <source>
        <dbReference type="PROSITE" id="PS50801"/>
    </source>
</evidence>
<gene>
    <name evidence="3" type="ORF">EDD38_5054</name>
    <name evidence="2" type="ORF">EDD39_4563</name>
</gene>
<dbReference type="PROSITE" id="PS50801">
    <property type="entry name" value="STAS"/>
    <property type="match status" value="1"/>
</dbReference>
<dbReference type="Proteomes" id="UP000267408">
    <property type="component" value="Unassembled WGS sequence"/>
</dbReference>
<accession>A0A3N4S836</accession>
<dbReference type="EMBL" id="RKQG01000001">
    <property type="protein sequence ID" value="RPE36677.1"/>
    <property type="molecule type" value="Genomic_DNA"/>
</dbReference>
<evidence type="ECO:0000313" key="4">
    <source>
        <dbReference type="Proteomes" id="UP000266906"/>
    </source>
</evidence>